<sequence>MIRELTKAEFFLQYFPCDAVARCLLQNFHQYNGSFGCGTCFHEGETVEKGMGFTRVYPVRGVVECRTAQNTLERAVDAVRLNRVIQGVKGPTILSLLPKFDLIDGFVPEYMHSVILGVVRRFAKLWLDSENHEKPFYIGKFTSTLSNLLQAIKPCSEGDRLPCCISQRKFWKATVA</sequence>
<keyword evidence="2" id="KW-1185">Reference proteome</keyword>
<dbReference type="OrthoDB" id="5988523at2759"/>
<evidence type="ECO:0000313" key="2">
    <source>
        <dbReference type="Proteomes" id="UP001152320"/>
    </source>
</evidence>
<evidence type="ECO:0000313" key="1">
    <source>
        <dbReference type="EMBL" id="KAJ8043574.1"/>
    </source>
</evidence>
<accession>A0A9Q1HEP6</accession>
<reference evidence="1" key="1">
    <citation type="submission" date="2021-10" db="EMBL/GenBank/DDBJ databases">
        <title>Tropical sea cucumber genome reveals ecological adaptation and Cuvierian tubules defense mechanism.</title>
        <authorList>
            <person name="Chen T."/>
        </authorList>
    </citation>
    <scope>NUCLEOTIDE SEQUENCE</scope>
    <source>
        <strain evidence="1">Nanhai2018</strain>
        <tissue evidence="1">Muscle</tissue>
    </source>
</reference>
<dbReference type="EMBL" id="JAIZAY010000004">
    <property type="protein sequence ID" value="KAJ8043574.1"/>
    <property type="molecule type" value="Genomic_DNA"/>
</dbReference>
<dbReference type="AlphaFoldDB" id="A0A9Q1HEP6"/>
<proteinExistence type="predicted"/>
<name>A0A9Q1HEP6_HOLLE</name>
<dbReference type="Proteomes" id="UP001152320">
    <property type="component" value="Chromosome 4"/>
</dbReference>
<dbReference type="PANTHER" id="PTHR46579:SF1">
    <property type="entry name" value="F5_8 TYPE C DOMAIN-CONTAINING PROTEIN"/>
    <property type="match status" value="1"/>
</dbReference>
<gene>
    <name evidence="1" type="ORF">HOLleu_10732</name>
</gene>
<protein>
    <submittedName>
        <fullName evidence="1">Uncharacterized protein</fullName>
    </submittedName>
</protein>
<dbReference type="PANTHER" id="PTHR46579">
    <property type="entry name" value="F5/8 TYPE C DOMAIN-CONTAINING PROTEIN-RELATED"/>
    <property type="match status" value="1"/>
</dbReference>
<comment type="caution">
    <text evidence="1">The sequence shown here is derived from an EMBL/GenBank/DDBJ whole genome shotgun (WGS) entry which is preliminary data.</text>
</comment>
<organism evidence="1 2">
    <name type="scientific">Holothuria leucospilota</name>
    <name type="common">Black long sea cucumber</name>
    <name type="synonym">Mertensiothuria leucospilota</name>
    <dbReference type="NCBI Taxonomy" id="206669"/>
    <lineage>
        <taxon>Eukaryota</taxon>
        <taxon>Metazoa</taxon>
        <taxon>Echinodermata</taxon>
        <taxon>Eleutherozoa</taxon>
        <taxon>Echinozoa</taxon>
        <taxon>Holothuroidea</taxon>
        <taxon>Aspidochirotacea</taxon>
        <taxon>Aspidochirotida</taxon>
        <taxon>Holothuriidae</taxon>
        <taxon>Holothuria</taxon>
    </lineage>
</organism>